<dbReference type="OrthoDB" id="385003at2157"/>
<keyword evidence="1" id="KW-0812">Transmembrane</keyword>
<keyword evidence="1" id="KW-0472">Membrane</keyword>
<protein>
    <submittedName>
        <fullName evidence="2">Uncharacterized protein</fullName>
    </submittedName>
</protein>
<keyword evidence="3" id="KW-1185">Reference proteome</keyword>
<evidence type="ECO:0000313" key="2">
    <source>
        <dbReference type="EMBL" id="SEO83091.1"/>
    </source>
</evidence>
<name>A0A1H8SWP0_9EURY</name>
<accession>A0A1H8SWP0</accession>
<feature type="transmembrane region" description="Helical" evidence="1">
    <location>
        <begin position="12"/>
        <end position="29"/>
    </location>
</feature>
<dbReference type="RefSeq" id="WP_089824618.1">
    <property type="nucleotide sequence ID" value="NZ_FODV01000005.1"/>
</dbReference>
<evidence type="ECO:0000256" key="1">
    <source>
        <dbReference type="SAM" id="Phobius"/>
    </source>
</evidence>
<organism evidence="2 3">
    <name type="scientific">Halogranum amylolyticum</name>
    <dbReference type="NCBI Taxonomy" id="660520"/>
    <lineage>
        <taxon>Archaea</taxon>
        <taxon>Methanobacteriati</taxon>
        <taxon>Methanobacteriota</taxon>
        <taxon>Stenosarchaea group</taxon>
        <taxon>Halobacteria</taxon>
        <taxon>Halobacteriales</taxon>
        <taxon>Haloferacaceae</taxon>
    </lineage>
</organism>
<reference evidence="3" key="1">
    <citation type="submission" date="2016-10" db="EMBL/GenBank/DDBJ databases">
        <authorList>
            <person name="Varghese N."/>
            <person name="Submissions S."/>
        </authorList>
    </citation>
    <scope>NUCLEOTIDE SEQUENCE [LARGE SCALE GENOMIC DNA]</scope>
    <source>
        <strain evidence="3">CGMCC 1.10121</strain>
    </source>
</reference>
<feature type="transmembrane region" description="Helical" evidence="1">
    <location>
        <begin position="41"/>
        <end position="62"/>
    </location>
</feature>
<proteinExistence type="predicted"/>
<dbReference type="Proteomes" id="UP000199126">
    <property type="component" value="Unassembled WGS sequence"/>
</dbReference>
<keyword evidence="1" id="KW-1133">Transmembrane helix</keyword>
<sequence>MSHESRQLRQYVGIGAGVAGLLLAAVVGVSQYPSLDAVSTVYLNVGILSSGVTFVSACFLSYEAARRLLGRLLGVAVVGAGVVLASYGLPVVEGLTLVSGATLAVGAAALSVAVATGLSRLDRELGLETTPEERILTAEEYLAAGFDDD</sequence>
<feature type="transmembrane region" description="Helical" evidence="1">
    <location>
        <begin position="95"/>
        <end position="118"/>
    </location>
</feature>
<feature type="transmembrane region" description="Helical" evidence="1">
    <location>
        <begin position="69"/>
        <end position="89"/>
    </location>
</feature>
<dbReference type="AlphaFoldDB" id="A0A1H8SWP0"/>
<evidence type="ECO:0000313" key="3">
    <source>
        <dbReference type="Proteomes" id="UP000199126"/>
    </source>
</evidence>
<gene>
    <name evidence="2" type="ORF">SAMN04487948_105371</name>
</gene>
<dbReference type="EMBL" id="FODV01000005">
    <property type="protein sequence ID" value="SEO83091.1"/>
    <property type="molecule type" value="Genomic_DNA"/>
</dbReference>